<sequence length="177" mass="19858">MSQPDGLQEPALRLEDVDREIAQLLRERAALVAGSPAVDAGTVPAQDAERVDELVMLTRMLHDQEALARRERDEMNRRCADAYDLLVYKDSLHAEEMARARRETGLFLELLRTAYTARGKAFSRQMLGKSDFGARVQRAGLFDAARYLSANPDVREAGVDPLKHLVFSGFDEGRLEI</sequence>
<dbReference type="EMBL" id="JALHLF010000082">
    <property type="protein sequence ID" value="MCJ2184180.1"/>
    <property type="molecule type" value="Genomic_DNA"/>
</dbReference>
<comment type="caution">
    <text evidence="1">The sequence shown here is derived from an EMBL/GenBank/DDBJ whole genome shotgun (WGS) entry which is preliminary data.</text>
</comment>
<gene>
    <name evidence="1" type="ORF">MTR62_15990</name>
</gene>
<evidence type="ECO:0000313" key="1">
    <source>
        <dbReference type="EMBL" id="MCJ2184180.1"/>
    </source>
</evidence>
<dbReference type="RefSeq" id="WP_244022758.1">
    <property type="nucleotide sequence ID" value="NZ_JALHLF010000082.1"/>
</dbReference>
<dbReference type="Proteomes" id="UP001162881">
    <property type="component" value="Unassembled WGS sequence"/>
</dbReference>
<reference evidence="1" key="1">
    <citation type="submission" date="2022-03" db="EMBL/GenBank/DDBJ databases">
        <title>Identification of a novel bacterium isolated from mangrove sediments.</title>
        <authorList>
            <person name="Pan X."/>
        </authorList>
    </citation>
    <scope>NUCLEOTIDE SEQUENCE</scope>
    <source>
        <strain evidence="1">B1949</strain>
    </source>
</reference>
<protein>
    <submittedName>
        <fullName evidence="1">Uncharacterized protein</fullName>
    </submittedName>
</protein>
<keyword evidence="2" id="KW-1185">Reference proteome</keyword>
<organism evidence="1 2">
    <name type="scientific">Novosphingobium organovorum</name>
    <dbReference type="NCBI Taxonomy" id="2930092"/>
    <lineage>
        <taxon>Bacteria</taxon>
        <taxon>Pseudomonadati</taxon>
        <taxon>Pseudomonadota</taxon>
        <taxon>Alphaproteobacteria</taxon>
        <taxon>Sphingomonadales</taxon>
        <taxon>Sphingomonadaceae</taxon>
        <taxon>Novosphingobium</taxon>
    </lineage>
</organism>
<proteinExistence type="predicted"/>
<accession>A0ABT0BGI5</accession>
<name>A0ABT0BGI5_9SPHN</name>
<evidence type="ECO:0000313" key="2">
    <source>
        <dbReference type="Proteomes" id="UP001162881"/>
    </source>
</evidence>